<dbReference type="Pfam" id="PF00990">
    <property type="entry name" value="GGDEF"/>
    <property type="match status" value="1"/>
</dbReference>
<sequence length="587" mass="62444">MNLPAHLHPFEALLPQEPGPARVDALLALSAQPHPLAEQAGLAEQARTLAAALNDPARTAHAELRLGSLLDGPEALALVRSAAQRFEQLRDTAQELACAVRETALLDDPHARLSALLRAAALAEEAAQPLTELTLREQLGVALRRLGSADRAREAFTRAADLADTHDARAQATGALLGLGELALESGTPQAALDPLRAAGHLTRGEGTAAQARSLGGLGRAYAALGDPARAARFLDGALTVAEAHSRPDPDLLAALLDARAATHDAQRQLAEAHALLRRSLALTEHGHPEGHGQTLLALARHLAGQGRVDQARETLRWALRYGLERARPGLVAAAHLAQADLAETGGDLAETAAQLRAWAAALEEQRRYDTARAAQVQEAVRAAQEALACREARRDTLLLLEGTMQDASTRLAAMQVMLERWRSSSMLDTGSGAHSRSFGLEILALHFNRCVRLRAPLALAIVGVEVQAPPTDGPADLFLSNVLSAVARVLEGQVRAMDTVARFDRFKFMVIFPETSPDGAAHPLERVTDQIRTYDWGVPGLAGTVSVAVGLVGRGFVQGVNLLIDAADAEHYRARRQGPNTLSVAR</sequence>
<reference evidence="3" key="1">
    <citation type="journal article" date="2019" name="Int. J. Syst. Evol. Microbiol.">
        <title>The Global Catalogue of Microorganisms (GCM) 10K type strain sequencing project: providing services to taxonomists for standard genome sequencing and annotation.</title>
        <authorList>
            <consortium name="The Broad Institute Genomics Platform"/>
            <consortium name="The Broad Institute Genome Sequencing Center for Infectious Disease"/>
            <person name="Wu L."/>
            <person name="Ma J."/>
        </authorList>
    </citation>
    <scope>NUCLEOTIDE SEQUENCE [LARGE SCALE GENOMIC DNA]</scope>
    <source>
        <strain evidence="3">JCM 31047</strain>
    </source>
</reference>
<dbReference type="Gene3D" id="1.25.40.10">
    <property type="entry name" value="Tetratricopeptide repeat domain"/>
    <property type="match status" value="1"/>
</dbReference>
<comment type="caution">
    <text evidence="2">The sequence shown here is derived from an EMBL/GenBank/DDBJ whole genome shotgun (WGS) entry which is preliminary data.</text>
</comment>
<dbReference type="AlphaFoldDB" id="A0A8H9GQ83"/>
<dbReference type="Proteomes" id="UP000600547">
    <property type="component" value="Unassembled WGS sequence"/>
</dbReference>
<dbReference type="SUPFAM" id="SSF55073">
    <property type="entry name" value="Nucleotide cyclase"/>
    <property type="match status" value="1"/>
</dbReference>
<dbReference type="InterPro" id="IPR019734">
    <property type="entry name" value="TPR_rpt"/>
</dbReference>
<protein>
    <recommendedName>
        <fullName evidence="1">GGDEF domain-containing protein</fullName>
    </recommendedName>
</protein>
<gene>
    <name evidence="2" type="ORF">GCM10008956_19590</name>
</gene>
<organism evidence="2 3">
    <name type="scientific">Deinococcus arenae</name>
    <dbReference type="NCBI Taxonomy" id="1452751"/>
    <lineage>
        <taxon>Bacteria</taxon>
        <taxon>Thermotogati</taxon>
        <taxon>Deinococcota</taxon>
        <taxon>Deinococci</taxon>
        <taxon>Deinococcales</taxon>
        <taxon>Deinococcaceae</taxon>
        <taxon>Deinococcus</taxon>
    </lineage>
</organism>
<dbReference type="EMBL" id="BMQG01000005">
    <property type="protein sequence ID" value="GGM43285.1"/>
    <property type="molecule type" value="Genomic_DNA"/>
</dbReference>
<dbReference type="PROSITE" id="PS50887">
    <property type="entry name" value="GGDEF"/>
    <property type="match status" value="1"/>
</dbReference>
<dbReference type="InterPro" id="IPR043128">
    <property type="entry name" value="Rev_trsase/Diguanyl_cyclase"/>
</dbReference>
<dbReference type="NCBIfam" id="TIGR00254">
    <property type="entry name" value="GGDEF"/>
    <property type="match status" value="1"/>
</dbReference>
<dbReference type="Gene3D" id="3.30.70.270">
    <property type="match status" value="1"/>
</dbReference>
<dbReference type="SUPFAM" id="SSF48452">
    <property type="entry name" value="TPR-like"/>
    <property type="match status" value="1"/>
</dbReference>
<evidence type="ECO:0000259" key="1">
    <source>
        <dbReference type="PROSITE" id="PS50887"/>
    </source>
</evidence>
<keyword evidence="3" id="KW-1185">Reference proteome</keyword>
<dbReference type="RefSeq" id="WP_110831408.1">
    <property type="nucleotide sequence ID" value="NZ_BMQG01000005.1"/>
</dbReference>
<dbReference type="SMART" id="SM00028">
    <property type="entry name" value="TPR"/>
    <property type="match status" value="3"/>
</dbReference>
<dbReference type="InterPro" id="IPR011990">
    <property type="entry name" value="TPR-like_helical_dom_sf"/>
</dbReference>
<dbReference type="InterPro" id="IPR000160">
    <property type="entry name" value="GGDEF_dom"/>
</dbReference>
<name>A0A8H9GQ83_9DEIO</name>
<proteinExistence type="predicted"/>
<feature type="domain" description="GGDEF" evidence="1">
    <location>
        <begin position="456"/>
        <end position="587"/>
    </location>
</feature>
<evidence type="ECO:0000313" key="2">
    <source>
        <dbReference type="EMBL" id="GGM43285.1"/>
    </source>
</evidence>
<dbReference type="SMART" id="SM00267">
    <property type="entry name" value="GGDEF"/>
    <property type="match status" value="1"/>
</dbReference>
<evidence type="ECO:0000313" key="3">
    <source>
        <dbReference type="Proteomes" id="UP000600547"/>
    </source>
</evidence>
<accession>A0A8H9GQ83</accession>
<dbReference type="InterPro" id="IPR029787">
    <property type="entry name" value="Nucleotide_cyclase"/>
</dbReference>